<evidence type="ECO:0000313" key="3">
    <source>
        <dbReference type="EMBL" id="TQD80341.1"/>
    </source>
</evidence>
<feature type="domain" description="Exportin-T C-terminal" evidence="2">
    <location>
        <begin position="8"/>
        <end position="122"/>
    </location>
</feature>
<dbReference type="GO" id="GO:0071528">
    <property type="term" value="P:tRNA re-export from nucleus"/>
    <property type="evidence" value="ECO:0007669"/>
    <property type="project" value="UniProtKB-UniRule"/>
</dbReference>
<evidence type="ECO:0000259" key="2">
    <source>
        <dbReference type="Pfam" id="PF19282"/>
    </source>
</evidence>
<dbReference type="EMBL" id="VIEB01000812">
    <property type="protein sequence ID" value="TQD80341.1"/>
    <property type="molecule type" value="Genomic_DNA"/>
</dbReference>
<keyword evidence="1" id="KW-0813">Transport</keyword>
<dbReference type="InterPro" id="IPR045546">
    <property type="entry name" value="Exportin-T_C"/>
</dbReference>
<evidence type="ECO:0000256" key="1">
    <source>
        <dbReference type="RuleBase" id="RU366037"/>
    </source>
</evidence>
<reference evidence="3 4" key="1">
    <citation type="journal article" date="2019" name="G3 (Bethesda)">
        <title>Sequencing of a Wild Apple (Malus baccata) Genome Unravels the Differences Between Cultivated and Wild Apple Species Regarding Disease Resistance and Cold Tolerance.</title>
        <authorList>
            <person name="Chen X."/>
        </authorList>
    </citation>
    <scope>NUCLEOTIDE SEQUENCE [LARGE SCALE GENOMIC DNA]</scope>
    <source>
        <strain evidence="4">cv. Shandingzi</strain>
        <tissue evidence="3">Leaves</tissue>
    </source>
</reference>
<evidence type="ECO:0000313" key="4">
    <source>
        <dbReference type="Proteomes" id="UP000315295"/>
    </source>
</evidence>
<comment type="similarity">
    <text evidence="1">Belongs to the exportin family.</text>
</comment>
<dbReference type="Gene3D" id="1.25.10.10">
    <property type="entry name" value="Leucine-rich Repeat Variant"/>
    <property type="match status" value="2"/>
</dbReference>
<dbReference type="PANTHER" id="PTHR15952">
    <property type="entry name" value="EXPORTIN-T/LOS1"/>
    <property type="match status" value="1"/>
</dbReference>
<protein>
    <recommendedName>
        <fullName evidence="1">Exportin-T</fullName>
    </recommendedName>
    <alternativeName>
        <fullName evidence="1">Exportin(tRNA)</fullName>
    </alternativeName>
    <alternativeName>
        <fullName evidence="1">tRNA exportin</fullName>
    </alternativeName>
</protein>
<organism evidence="3 4">
    <name type="scientific">Malus baccata</name>
    <name type="common">Siberian crab apple</name>
    <name type="synonym">Pyrus baccata</name>
    <dbReference type="NCBI Taxonomy" id="106549"/>
    <lineage>
        <taxon>Eukaryota</taxon>
        <taxon>Viridiplantae</taxon>
        <taxon>Streptophyta</taxon>
        <taxon>Embryophyta</taxon>
        <taxon>Tracheophyta</taxon>
        <taxon>Spermatophyta</taxon>
        <taxon>Magnoliopsida</taxon>
        <taxon>eudicotyledons</taxon>
        <taxon>Gunneridae</taxon>
        <taxon>Pentapetalae</taxon>
        <taxon>rosids</taxon>
        <taxon>fabids</taxon>
        <taxon>Rosales</taxon>
        <taxon>Rosaceae</taxon>
        <taxon>Amygdaloideae</taxon>
        <taxon>Maleae</taxon>
        <taxon>Malus</taxon>
    </lineage>
</organism>
<dbReference type="GO" id="GO:0031267">
    <property type="term" value="F:small GTPase binding"/>
    <property type="evidence" value="ECO:0007669"/>
    <property type="project" value="InterPro"/>
</dbReference>
<dbReference type="GO" id="GO:0000049">
    <property type="term" value="F:tRNA binding"/>
    <property type="evidence" value="ECO:0007669"/>
    <property type="project" value="UniProtKB-UniRule"/>
</dbReference>
<accession>A0A540L1I0</accession>
<comment type="caution">
    <text evidence="3">The sequence shown here is derived from an EMBL/GenBank/DDBJ whole genome shotgun (WGS) entry which is preliminary data.</text>
</comment>
<keyword evidence="4" id="KW-1185">Reference proteome</keyword>
<dbReference type="GO" id="GO:0005737">
    <property type="term" value="C:cytoplasm"/>
    <property type="evidence" value="ECO:0007669"/>
    <property type="project" value="UniProtKB-SubCell"/>
</dbReference>
<keyword evidence="1" id="KW-0694">RNA-binding</keyword>
<keyword evidence="1" id="KW-0820">tRNA-binding</keyword>
<keyword evidence="1" id="KW-0539">Nucleus</keyword>
<dbReference type="Pfam" id="PF19282">
    <property type="entry name" value="Exportin-T"/>
    <property type="match status" value="2"/>
</dbReference>
<dbReference type="AlphaFoldDB" id="A0A540L1I0"/>
<dbReference type="STRING" id="106549.A0A540L1I0"/>
<dbReference type="InterPro" id="IPR011989">
    <property type="entry name" value="ARM-like"/>
</dbReference>
<sequence length="200" mass="22809">MQLLLFTSCKHKDILVRKACVQIFIRLIKDWCAMPNGEEKVPGFQSFIIETFATNCCLYSLLDTSFEFRDANTLVLFGEIVLAQKVMFEKFGNDFLAHFVSKGFPAAHCPQDLAEKYCQQLQLVLFGEIVLAQKVMFEKFGNDFLAHFVSKGFPAAHCPQDLAEKYCQQLQGSDIKALKSFYQSLIESLRRQQNGSLVVR</sequence>
<dbReference type="PANTHER" id="PTHR15952:SF11">
    <property type="entry name" value="EXPORTIN-T"/>
    <property type="match status" value="1"/>
</dbReference>
<keyword evidence="1" id="KW-0963">Cytoplasm</keyword>
<dbReference type="Proteomes" id="UP000315295">
    <property type="component" value="Unassembled WGS sequence"/>
</dbReference>
<dbReference type="GO" id="GO:0016363">
    <property type="term" value="C:nuclear matrix"/>
    <property type="evidence" value="ECO:0007669"/>
    <property type="project" value="TreeGrafter"/>
</dbReference>
<gene>
    <name evidence="3" type="ORF">C1H46_034097</name>
</gene>
<comment type="function">
    <text evidence="1">tRNA nucleus export receptor which facilitates tRNA translocation across the nuclear pore complex.</text>
</comment>
<name>A0A540L1I0_MALBA</name>
<feature type="domain" description="Exportin-T C-terminal" evidence="2">
    <location>
        <begin position="125"/>
        <end position="188"/>
    </location>
</feature>
<proteinExistence type="inferred from homology"/>
<dbReference type="InterPro" id="IPR040017">
    <property type="entry name" value="XPOT"/>
</dbReference>
<comment type="subcellular location">
    <subcellularLocation>
        <location evidence="1">Nucleus</location>
    </subcellularLocation>
    <subcellularLocation>
        <location evidence="1">Cytoplasm</location>
    </subcellularLocation>
    <text evidence="1">Shuttles between the nucleus and the cytoplasm.</text>
</comment>
<dbReference type="GO" id="GO:0005643">
    <property type="term" value="C:nuclear pore"/>
    <property type="evidence" value="ECO:0007669"/>
    <property type="project" value="TreeGrafter"/>
</dbReference>